<gene>
    <name evidence="7" type="ORF">OBE_07189</name>
</gene>
<dbReference type="PANTHER" id="PTHR32331:SF0">
    <property type="entry name" value="UPF0313 PROTEIN YGIQ"/>
    <property type="match status" value="1"/>
</dbReference>
<reference evidence="7" key="1">
    <citation type="journal article" date="2013" name="Environ. Microbiol.">
        <title>Microbiota from the distal guts of lean and obese adolescents exhibit partial functional redundancy besides clear differences in community structure.</title>
        <authorList>
            <person name="Ferrer M."/>
            <person name="Ruiz A."/>
            <person name="Lanza F."/>
            <person name="Haange S.B."/>
            <person name="Oberbach A."/>
            <person name="Till H."/>
            <person name="Bargiela R."/>
            <person name="Campoy C."/>
            <person name="Segura M.T."/>
            <person name="Richter M."/>
            <person name="von Bergen M."/>
            <person name="Seifert J."/>
            <person name="Suarez A."/>
        </authorList>
    </citation>
    <scope>NUCLEOTIDE SEQUENCE</scope>
</reference>
<name>K1TBU9_9ZZZZ</name>
<evidence type="ECO:0000256" key="1">
    <source>
        <dbReference type="ARBA" id="ARBA00022485"/>
    </source>
</evidence>
<dbReference type="GO" id="GO:0046872">
    <property type="term" value="F:metal ion binding"/>
    <property type="evidence" value="ECO:0007669"/>
    <property type="project" value="UniProtKB-KW"/>
</dbReference>
<protein>
    <submittedName>
        <fullName evidence="7">Radical SAM domain protein</fullName>
    </submittedName>
</protein>
<evidence type="ECO:0000313" key="7">
    <source>
        <dbReference type="EMBL" id="EKC63965.1"/>
    </source>
</evidence>
<dbReference type="Pfam" id="PF08497">
    <property type="entry name" value="Radical_SAM_N"/>
    <property type="match status" value="1"/>
</dbReference>
<dbReference type="EMBL" id="AJWZ01004943">
    <property type="protein sequence ID" value="EKC63965.1"/>
    <property type="molecule type" value="Genomic_DNA"/>
</dbReference>
<dbReference type="InterPro" id="IPR013704">
    <property type="entry name" value="UPF0313_N"/>
</dbReference>
<dbReference type="PANTHER" id="PTHR32331">
    <property type="entry name" value="UPF0313 PROTEIN YGIQ"/>
    <property type="match status" value="1"/>
</dbReference>
<evidence type="ECO:0000256" key="4">
    <source>
        <dbReference type="ARBA" id="ARBA00023004"/>
    </source>
</evidence>
<evidence type="ECO:0000256" key="5">
    <source>
        <dbReference type="ARBA" id="ARBA00023014"/>
    </source>
</evidence>
<dbReference type="GO" id="GO:0051539">
    <property type="term" value="F:4 iron, 4 sulfur cluster binding"/>
    <property type="evidence" value="ECO:0007669"/>
    <property type="project" value="UniProtKB-KW"/>
</dbReference>
<evidence type="ECO:0000256" key="3">
    <source>
        <dbReference type="ARBA" id="ARBA00022723"/>
    </source>
</evidence>
<dbReference type="InterPro" id="IPR022946">
    <property type="entry name" value="UPF0313"/>
</dbReference>
<feature type="domain" description="UPF0313" evidence="6">
    <location>
        <begin position="3"/>
        <end position="164"/>
    </location>
</feature>
<dbReference type="AlphaFoldDB" id="K1TBU9"/>
<keyword evidence="2" id="KW-0949">S-adenosyl-L-methionine</keyword>
<accession>K1TBU9</accession>
<organism evidence="7">
    <name type="scientific">human gut metagenome</name>
    <dbReference type="NCBI Taxonomy" id="408170"/>
    <lineage>
        <taxon>unclassified sequences</taxon>
        <taxon>metagenomes</taxon>
        <taxon>organismal metagenomes</taxon>
    </lineage>
</organism>
<proteinExistence type="predicted"/>
<comment type="caution">
    <text evidence="7">The sequence shown here is derived from an EMBL/GenBank/DDBJ whole genome shotgun (WGS) entry which is preliminary data.</text>
</comment>
<feature type="non-terminal residue" evidence="7">
    <location>
        <position position="164"/>
    </location>
</feature>
<keyword evidence="4" id="KW-0408">Iron</keyword>
<evidence type="ECO:0000259" key="6">
    <source>
        <dbReference type="Pfam" id="PF08497"/>
    </source>
</evidence>
<keyword evidence="3" id="KW-0479">Metal-binding</keyword>
<evidence type="ECO:0000256" key="2">
    <source>
        <dbReference type="ARBA" id="ARBA00022691"/>
    </source>
</evidence>
<sequence length="164" mass="18285">MPFLPISKQDMKDRGIDQLDFICITGDAYVDHPSFGIAIISRMLESCGCNVGIIAQPVTDEDFKKLGEPKYCFLVTGGNIDSMVSNYTVFKKKRWDDAYSEGGKGGKRPDRAVTVYCKTLTRLFPDKEIAIGGLEASLRRFAHYDYWADKVMPSILVDSGAKLL</sequence>
<keyword evidence="5" id="KW-0411">Iron-sulfur</keyword>
<keyword evidence="1" id="KW-0004">4Fe-4S</keyword>